<reference evidence="2 3" key="1">
    <citation type="submission" date="2018-07" db="EMBL/GenBank/DDBJ databases">
        <title>A high quality draft genome assembly of the barn swallow (H. rustica rustica).</title>
        <authorList>
            <person name="Formenti G."/>
            <person name="Chiara M."/>
            <person name="Poveda L."/>
            <person name="Francoijs K.-J."/>
            <person name="Bonisoli-Alquati A."/>
            <person name="Canova L."/>
            <person name="Gianfranceschi L."/>
            <person name="Horner D.S."/>
            <person name="Saino N."/>
        </authorList>
    </citation>
    <scope>NUCLEOTIDE SEQUENCE [LARGE SCALE GENOMIC DNA]</scope>
    <source>
        <strain evidence="2">Chelidonia</strain>
        <tissue evidence="2">Blood</tissue>
    </source>
</reference>
<feature type="compositionally biased region" description="Polar residues" evidence="1">
    <location>
        <begin position="188"/>
        <end position="204"/>
    </location>
</feature>
<dbReference type="InterPro" id="IPR053270">
    <property type="entry name" value="Fv1_restriction_factor"/>
</dbReference>
<feature type="region of interest" description="Disordered" evidence="1">
    <location>
        <begin position="188"/>
        <end position="212"/>
    </location>
</feature>
<sequence length="293" mass="33222">MTRSLTSSELQDLRKDYSRRPGERISAWLLRCWDCGADGHLLEGRDAQQLGSLARDWGIERGIGKETAICSLWRRLLSSVKARHPFKEDLVNSPGKWTTVDEGIQYLRELAVLEVIYSDLKNDNISKDPEDVPCTMAMWRKVIQSAPASYSNSLAAMYYPEMETPTVERASFWLQNLEETLCASSPLQTNTSAVKGSPRNQSSPALIGGKESPRHMTRGALWFFLCDQGEDMRKWDGEPTFKLEARARELREKRAEKGESCERREKKEPSKKAVSVVSADTRQQSATFQAQKD</sequence>
<evidence type="ECO:0000313" key="2">
    <source>
        <dbReference type="EMBL" id="RMC06553.1"/>
    </source>
</evidence>
<dbReference type="AlphaFoldDB" id="A0A3M0K052"/>
<comment type="caution">
    <text evidence="2">The sequence shown here is derived from an EMBL/GenBank/DDBJ whole genome shotgun (WGS) entry which is preliminary data.</text>
</comment>
<feature type="compositionally biased region" description="Basic and acidic residues" evidence="1">
    <location>
        <begin position="251"/>
        <end position="271"/>
    </location>
</feature>
<dbReference type="OrthoDB" id="9906618at2759"/>
<protein>
    <submittedName>
        <fullName evidence="2">Uncharacterized protein</fullName>
    </submittedName>
</protein>
<dbReference type="Proteomes" id="UP000269221">
    <property type="component" value="Unassembled WGS sequence"/>
</dbReference>
<proteinExistence type="predicted"/>
<evidence type="ECO:0000256" key="1">
    <source>
        <dbReference type="SAM" id="MobiDB-lite"/>
    </source>
</evidence>
<gene>
    <name evidence="2" type="ORF">DUI87_15990</name>
</gene>
<dbReference type="GO" id="GO:0005794">
    <property type="term" value="C:Golgi apparatus"/>
    <property type="evidence" value="ECO:0007669"/>
    <property type="project" value="TreeGrafter"/>
</dbReference>
<feature type="compositionally biased region" description="Polar residues" evidence="1">
    <location>
        <begin position="278"/>
        <end position="293"/>
    </location>
</feature>
<dbReference type="EMBL" id="QRBI01000120">
    <property type="protein sequence ID" value="RMC06553.1"/>
    <property type="molecule type" value="Genomic_DNA"/>
</dbReference>
<evidence type="ECO:0000313" key="3">
    <source>
        <dbReference type="Proteomes" id="UP000269221"/>
    </source>
</evidence>
<name>A0A3M0K052_HIRRU</name>
<organism evidence="2 3">
    <name type="scientific">Hirundo rustica rustica</name>
    <dbReference type="NCBI Taxonomy" id="333673"/>
    <lineage>
        <taxon>Eukaryota</taxon>
        <taxon>Metazoa</taxon>
        <taxon>Chordata</taxon>
        <taxon>Craniata</taxon>
        <taxon>Vertebrata</taxon>
        <taxon>Euteleostomi</taxon>
        <taxon>Archelosauria</taxon>
        <taxon>Archosauria</taxon>
        <taxon>Dinosauria</taxon>
        <taxon>Saurischia</taxon>
        <taxon>Theropoda</taxon>
        <taxon>Coelurosauria</taxon>
        <taxon>Aves</taxon>
        <taxon>Neognathae</taxon>
        <taxon>Neoaves</taxon>
        <taxon>Telluraves</taxon>
        <taxon>Australaves</taxon>
        <taxon>Passeriformes</taxon>
        <taxon>Sylvioidea</taxon>
        <taxon>Hirundinidae</taxon>
        <taxon>Hirundo</taxon>
    </lineage>
</organism>
<dbReference type="PANTHER" id="PTHR48195:SF1">
    <property type="entry name" value="RIKEN CDNA 2410002F23 GENE"/>
    <property type="match status" value="1"/>
</dbReference>
<feature type="region of interest" description="Disordered" evidence="1">
    <location>
        <begin position="251"/>
        <end position="293"/>
    </location>
</feature>
<dbReference type="STRING" id="333673.A0A3M0K052"/>
<dbReference type="GO" id="GO:0009615">
    <property type="term" value="P:response to virus"/>
    <property type="evidence" value="ECO:0007669"/>
    <property type="project" value="TreeGrafter"/>
</dbReference>
<dbReference type="PANTHER" id="PTHR48195">
    <property type="entry name" value="FRIEND VIRUS SUSCEPTIBILITY PROTEIN 1"/>
    <property type="match status" value="1"/>
</dbReference>
<keyword evidence="3" id="KW-1185">Reference proteome</keyword>
<accession>A0A3M0K052</accession>